<evidence type="ECO:0000256" key="4">
    <source>
        <dbReference type="PROSITE-ProRule" id="PRU00433"/>
    </source>
</evidence>
<evidence type="ECO:0000256" key="1">
    <source>
        <dbReference type="ARBA" id="ARBA00022617"/>
    </source>
</evidence>
<evidence type="ECO:0000313" key="9">
    <source>
        <dbReference type="Proteomes" id="UP000808146"/>
    </source>
</evidence>
<protein>
    <submittedName>
        <fullName evidence="8">C-type cytochrome</fullName>
    </submittedName>
</protein>
<evidence type="ECO:0000256" key="3">
    <source>
        <dbReference type="ARBA" id="ARBA00023004"/>
    </source>
</evidence>
<dbReference type="Gene3D" id="1.10.760.10">
    <property type="entry name" value="Cytochrome c-like domain"/>
    <property type="match status" value="1"/>
</dbReference>
<keyword evidence="2 4" id="KW-0479">Metal-binding</keyword>
<dbReference type="InterPro" id="IPR036909">
    <property type="entry name" value="Cyt_c-like_dom_sf"/>
</dbReference>
<keyword evidence="6" id="KW-0732">Signal</keyword>
<keyword evidence="3 4" id="KW-0408">Iron</keyword>
<feature type="region of interest" description="Disordered" evidence="5">
    <location>
        <begin position="178"/>
        <end position="198"/>
    </location>
</feature>
<evidence type="ECO:0000313" key="8">
    <source>
        <dbReference type="EMBL" id="MBK8890417.1"/>
    </source>
</evidence>
<feature type="chain" id="PRO_5039594309" evidence="6">
    <location>
        <begin position="29"/>
        <end position="198"/>
    </location>
</feature>
<dbReference type="GO" id="GO:0046872">
    <property type="term" value="F:metal ion binding"/>
    <property type="evidence" value="ECO:0007669"/>
    <property type="project" value="UniProtKB-KW"/>
</dbReference>
<dbReference type="PROSITE" id="PS51007">
    <property type="entry name" value="CYTC"/>
    <property type="match status" value="1"/>
</dbReference>
<dbReference type="InterPro" id="IPR051459">
    <property type="entry name" value="Cytochrome_c-type_DH"/>
</dbReference>
<sequence>MHPNSKQKPVLVTAAIVGAFLSSGAALAEGNNAALIKRGALLVGIGGCADCHTPFRMGANGPEKDMSRGLSGHPEQLKLGAPPKLDNDWNWAGSTTMTAFVGPWGTTYAANLTPDRETGIGAWKEKDFVQAMRTGKHVGVARPIMPPMPWQAVGQLPDSDLRAIYAYLKAQPAVKNKVPEYAPPPNAAAGAAGGRNPG</sequence>
<dbReference type="EMBL" id="JADKBR010000007">
    <property type="protein sequence ID" value="MBK8890417.1"/>
    <property type="molecule type" value="Genomic_DNA"/>
</dbReference>
<dbReference type="PANTHER" id="PTHR35008">
    <property type="entry name" value="BLL4482 PROTEIN-RELATED"/>
    <property type="match status" value="1"/>
</dbReference>
<feature type="domain" description="Cytochrome c" evidence="7">
    <location>
        <begin position="34"/>
        <end position="172"/>
    </location>
</feature>
<reference evidence="8" key="1">
    <citation type="submission" date="2020-10" db="EMBL/GenBank/DDBJ databases">
        <title>Connecting structure to function with the recovery of over 1000 high-quality activated sludge metagenome-assembled genomes encoding full-length rRNA genes using long-read sequencing.</title>
        <authorList>
            <person name="Singleton C.M."/>
            <person name="Petriglieri F."/>
            <person name="Kristensen J.M."/>
            <person name="Kirkegaard R.H."/>
            <person name="Michaelsen T.Y."/>
            <person name="Andersen M.H."/>
            <person name="Karst S.M."/>
            <person name="Dueholm M.S."/>
            <person name="Nielsen P.H."/>
            <person name="Albertsen M."/>
        </authorList>
    </citation>
    <scope>NUCLEOTIDE SEQUENCE</scope>
    <source>
        <strain evidence="8">OdNE_18-Q3-R46-58_BAT3C.305</strain>
    </source>
</reference>
<dbReference type="Proteomes" id="UP000808146">
    <property type="component" value="Unassembled WGS sequence"/>
</dbReference>
<dbReference type="PANTHER" id="PTHR35008:SF4">
    <property type="entry name" value="BLL4482 PROTEIN"/>
    <property type="match status" value="1"/>
</dbReference>
<evidence type="ECO:0000256" key="5">
    <source>
        <dbReference type="SAM" id="MobiDB-lite"/>
    </source>
</evidence>
<evidence type="ECO:0000256" key="6">
    <source>
        <dbReference type="SAM" id="SignalP"/>
    </source>
</evidence>
<organism evidence="8 9">
    <name type="scientific">Candidatus Dechloromonas phosphorivorans</name>
    <dbReference type="NCBI Taxonomy" id="2899244"/>
    <lineage>
        <taxon>Bacteria</taxon>
        <taxon>Pseudomonadati</taxon>
        <taxon>Pseudomonadota</taxon>
        <taxon>Betaproteobacteria</taxon>
        <taxon>Rhodocyclales</taxon>
        <taxon>Azonexaceae</taxon>
        <taxon>Dechloromonas</taxon>
    </lineage>
</organism>
<gene>
    <name evidence="8" type="ORF">IPN75_08415</name>
</gene>
<dbReference type="GO" id="GO:0020037">
    <property type="term" value="F:heme binding"/>
    <property type="evidence" value="ECO:0007669"/>
    <property type="project" value="InterPro"/>
</dbReference>
<comment type="caution">
    <text evidence="8">The sequence shown here is derived from an EMBL/GenBank/DDBJ whole genome shotgun (WGS) entry which is preliminary data.</text>
</comment>
<proteinExistence type="predicted"/>
<dbReference type="GO" id="GO:0009055">
    <property type="term" value="F:electron transfer activity"/>
    <property type="evidence" value="ECO:0007669"/>
    <property type="project" value="InterPro"/>
</dbReference>
<keyword evidence="1 4" id="KW-0349">Heme</keyword>
<accession>A0A9D7QKH5</accession>
<feature type="signal peptide" evidence="6">
    <location>
        <begin position="1"/>
        <end position="28"/>
    </location>
</feature>
<evidence type="ECO:0000256" key="2">
    <source>
        <dbReference type="ARBA" id="ARBA00022723"/>
    </source>
</evidence>
<dbReference type="SUPFAM" id="SSF46626">
    <property type="entry name" value="Cytochrome c"/>
    <property type="match status" value="1"/>
</dbReference>
<evidence type="ECO:0000259" key="7">
    <source>
        <dbReference type="PROSITE" id="PS51007"/>
    </source>
</evidence>
<dbReference type="AlphaFoldDB" id="A0A9D7QKH5"/>
<dbReference type="InterPro" id="IPR009056">
    <property type="entry name" value="Cyt_c-like_dom"/>
</dbReference>
<name>A0A9D7QKH5_9RHOO</name>